<reference evidence="2 3" key="1">
    <citation type="journal article" date="2016" name="Nat. Commun.">
        <title>Thousands of microbial genomes shed light on interconnected biogeochemical processes in an aquifer system.</title>
        <authorList>
            <person name="Anantharaman K."/>
            <person name="Brown C.T."/>
            <person name="Hug L.A."/>
            <person name="Sharon I."/>
            <person name="Castelle C.J."/>
            <person name="Probst A.J."/>
            <person name="Thomas B.C."/>
            <person name="Singh A."/>
            <person name="Wilkins M.J."/>
            <person name="Karaoz U."/>
            <person name="Brodie E.L."/>
            <person name="Williams K.H."/>
            <person name="Hubbard S.S."/>
            <person name="Banfield J.F."/>
        </authorList>
    </citation>
    <scope>NUCLEOTIDE SEQUENCE [LARGE SCALE GENOMIC DNA]</scope>
</reference>
<dbReference type="Proteomes" id="UP000176576">
    <property type="component" value="Unassembled WGS sequence"/>
</dbReference>
<evidence type="ECO:0000256" key="1">
    <source>
        <dbReference type="SAM" id="Phobius"/>
    </source>
</evidence>
<name>A0A1G2G5R0_9BACT</name>
<keyword evidence="1" id="KW-1133">Transmembrane helix</keyword>
<dbReference type="STRING" id="1802117.A3J54_00795"/>
<keyword evidence="1" id="KW-0472">Membrane</keyword>
<comment type="caution">
    <text evidence="2">The sequence shown here is derived from an EMBL/GenBank/DDBJ whole genome shotgun (WGS) entry which is preliminary data.</text>
</comment>
<accession>A0A1G2G5R0</accession>
<protein>
    <recommendedName>
        <fullName evidence="4">Fimbrial assembly protein</fullName>
    </recommendedName>
</protein>
<evidence type="ECO:0000313" key="3">
    <source>
        <dbReference type="Proteomes" id="UP000176576"/>
    </source>
</evidence>
<evidence type="ECO:0000313" key="2">
    <source>
        <dbReference type="EMBL" id="OGZ45606.1"/>
    </source>
</evidence>
<gene>
    <name evidence="2" type="ORF">A3J54_00795</name>
</gene>
<dbReference type="EMBL" id="MHNN01000019">
    <property type="protein sequence ID" value="OGZ45606.1"/>
    <property type="molecule type" value="Genomic_DNA"/>
</dbReference>
<feature type="transmembrane region" description="Helical" evidence="1">
    <location>
        <begin position="23"/>
        <end position="52"/>
    </location>
</feature>
<proteinExistence type="predicted"/>
<keyword evidence="1" id="KW-0812">Transmembrane</keyword>
<organism evidence="2 3">
    <name type="scientific">Candidatus Ryanbacteria bacterium RIFCSPHIGHO2_02_FULL_45_13b</name>
    <dbReference type="NCBI Taxonomy" id="1802117"/>
    <lineage>
        <taxon>Bacteria</taxon>
        <taxon>Candidatus Ryaniibacteriota</taxon>
    </lineage>
</organism>
<evidence type="ECO:0008006" key="4">
    <source>
        <dbReference type="Google" id="ProtNLM"/>
    </source>
</evidence>
<dbReference type="AlphaFoldDB" id="A0A1G2G5R0"/>
<sequence length="187" mass="21337">MTSTHSLNLLPPEDQKRIGYKRLILFFTYIHAGTFIILIIGNTLLLPTYFFLFFQNRGTNELLAAQQQTMETKEDREIESRIQQANTTLAYLKTTYAFTQDSLVASVTDTIVKAPPGITFMFLSFEKETSKMTLRGHAPARNDLLQFITALRAHPSFHDIESPVENILRDKNISFTLSFTVGNEKKP</sequence>